<evidence type="ECO:0000256" key="3">
    <source>
        <dbReference type="ARBA" id="ARBA00022840"/>
    </source>
</evidence>
<dbReference type="GO" id="GO:0035999">
    <property type="term" value="P:tetrahydrofolate interconversion"/>
    <property type="evidence" value="ECO:0007669"/>
    <property type="project" value="TreeGrafter"/>
</dbReference>
<dbReference type="Gene3D" id="3.40.50.10420">
    <property type="entry name" value="NagB/RpiA/CoA transferase-like"/>
    <property type="match status" value="1"/>
</dbReference>
<dbReference type="Pfam" id="PF01812">
    <property type="entry name" value="5-FTHF_cyc-lig"/>
    <property type="match status" value="1"/>
</dbReference>
<proteinExistence type="inferred from homology"/>
<accession>C2M9S7</accession>
<feature type="binding site" evidence="4">
    <location>
        <position position="62"/>
    </location>
    <ligand>
        <name>substrate</name>
    </ligand>
</feature>
<evidence type="ECO:0000313" key="7">
    <source>
        <dbReference type="Proteomes" id="UP000003303"/>
    </source>
</evidence>
<gene>
    <name evidence="6" type="ORF">PORUE0001_1548</name>
</gene>
<dbReference type="GO" id="GO:0030272">
    <property type="term" value="F:5-formyltetrahydrofolate cyclo-ligase activity"/>
    <property type="evidence" value="ECO:0007669"/>
    <property type="project" value="UniProtKB-EC"/>
</dbReference>
<feature type="binding site" evidence="4">
    <location>
        <begin position="138"/>
        <end position="146"/>
    </location>
    <ligand>
        <name>ATP</name>
        <dbReference type="ChEBI" id="CHEBI:30616"/>
    </ligand>
</feature>
<dbReference type="GO" id="GO:0046872">
    <property type="term" value="F:metal ion binding"/>
    <property type="evidence" value="ECO:0007669"/>
    <property type="project" value="UniProtKB-KW"/>
</dbReference>
<dbReference type="NCBIfam" id="TIGR02727">
    <property type="entry name" value="MTHFS_bact"/>
    <property type="match status" value="1"/>
</dbReference>
<comment type="similarity">
    <text evidence="1 5">Belongs to the 5-formyltetrahydrofolate cyclo-ligase family.</text>
</comment>
<dbReference type="STRING" id="596327.PORUE0001_1548"/>
<dbReference type="EMBL" id="ACLR01000047">
    <property type="protein sequence ID" value="EEK17531.1"/>
    <property type="molecule type" value="Genomic_DNA"/>
</dbReference>
<comment type="catalytic activity">
    <reaction evidence="5">
        <text>(6S)-5-formyl-5,6,7,8-tetrahydrofolate + ATP = (6R)-5,10-methenyltetrahydrofolate + ADP + phosphate</text>
        <dbReference type="Rhea" id="RHEA:10488"/>
        <dbReference type="ChEBI" id="CHEBI:30616"/>
        <dbReference type="ChEBI" id="CHEBI:43474"/>
        <dbReference type="ChEBI" id="CHEBI:57455"/>
        <dbReference type="ChEBI" id="CHEBI:57457"/>
        <dbReference type="ChEBI" id="CHEBI:456216"/>
        <dbReference type="EC" id="6.3.3.2"/>
    </reaction>
</comment>
<evidence type="ECO:0000256" key="5">
    <source>
        <dbReference type="RuleBase" id="RU361279"/>
    </source>
</evidence>
<evidence type="ECO:0000256" key="4">
    <source>
        <dbReference type="PIRSR" id="PIRSR006806-1"/>
    </source>
</evidence>
<dbReference type="GO" id="GO:0009396">
    <property type="term" value="P:folic acid-containing compound biosynthetic process"/>
    <property type="evidence" value="ECO:0007669"/>
    <property type="project" value="TreeGrafter"/>
</dbReference>
<dbReference type="PANTHER" id="PTHR23407">
    <property type="entry name" value="ATPASE INHIBITOR/5-FORMYLTETRAHYDROFOLATE CYCLO-LIGASE"/>
    <property type="match status" value="1"/>
</dbReference>
<keyword evidence="5" id="KW-0460">Magnesium</keyword>
<organism evidence="6 7">
    <name type="scientific">Porphyromonas uenonis 60-3</name>
    <dbReference type="NCBI Taxonomy" id="596327"/>
    <lineage>
        <taxon>Bacteria</taxon>
        <taxon>Pseudomonadati</taxon>
        <taxon>Bacteroidota</taxon>
        <taxon>Bacteroidia</taxon>
        <taxon>Bacteroidales</taxon>
        <taxon>Porphyromonadaceae</taxon>
        <taxon>Porphyromonas</taxon>
    </lineage>
</organism>
<dbReference type="InterPro" id="IPR037171">
    <property type="entry name" value="NagB/RpiA_transferase-like"/>
</dbReference>
<keyword evidence="2 4" id="KW-0547">Nucleotide-binding</keyword>
<name>C2M9S7_9PORP</name>
<dbReference type="InterPro" id="IPR002698">
    <property type="entry name" value="FTHF_cligase"/>
</dbReference>
<evidence type="ECO:0000256" key="1">
    <source>
        <dbReference type="ARBA" id="ARBA00010638"/>
    </source>
</evidence>
<dbReference type="EC" id="6.3.3.2" evidence="5"/>
<dbReference type="GO" id="GO:0005524">
    <property type="term" value="F:ATP binding"/>
    <property type="evidence" value="ECO:0007669"/>
    <property type="project" value="UniProtKB-KW"/>
</dbReference>
<comment type="cofactor">
    <cofactor evidence="5">
        <name>Mg(2+)</name>
        <dbReference type="ChEBI" id="CHEBI:18420"/>
    </cofactor>
</comment>
<keyword evidence="5" id="KW-0479">Metal-binding</keyword>
<comment type="caution">
    <text evidence="6">The sequence shown here is derived from an EMBL/GenBank/DDBJ whole genome shotgun (WGS) entry which is preliminary data.</text>
</comment>
<dbReference type="eggNOG" id="COG0212">
    <property type="taxonomic scope" value="Bacteria"/>
</dbReference>
<dbReference type="PIRSF" id="PIRSF006806">
    <property type="entry name" value="FTHF_cligase"/>
    <property type="match status" value="1"/>
</dbReference>
<dbReference type="PANTHER" id="PTHR23407:SF1">
    <property type="entry name" value="5-FORMYLTETRAHYDROFOLATE CYCLO-LIGASE"/>
    <property type="match status" value="1"/>
</dbReference>
<sequence>MSCDRVREEKKALRRTIRTKMRSEWTEEYRQTVSERVCEQIETFLPFVRSHSIALYCAMADEVDLTAILERYQGEKRLLIPRVEGDDINFYTYQSDSLVTSEDYKILEPTAAVEEAVDPAEIELILVPGLAFDPHGGRMGRGKGYYDRFFARCPHALRVAVTSSMQIVDQIPLEPWDVTMHYIISDSKTYEVRD</sequence>
<evidence type="ECO:0000313" key="6">
    <source>
        <dbReference type="EMBL" id="EEK17531.1"/>
    </source>
</evidence>
<reference evidence="6 7" key="1">
    <citation type="submission" date="2009-04" db="EMBL/GenBank/DDBJ databases">
        <authorList>
            <person name="Sebastian Y."/>
            <person name="Madupu R."/>
            <person name="Durkin A.S."/>
            <person name="Torralba M."/>
            <person name="Methe B."/>
            <person name="Sutton G.G."/>
            <person name="Strausberg R.L."/>
            <person name="Nelson K.E."/>
        </authorList>
    </citation>
    <scope>NUCLEOTIDE SEQUENCE [LARGE SCALE GENOMIC DNA]</scope>
    <source>
        <strain evidence="6 7">60-3</strain>
    </source>
</reference>
<protein>
    <recommendedName>
        <fullName evidence="5">5-formyltetrahydrofolate cyclo-ligase</fullName>
        <ecNumber evidence="5">6.3.3.2</ecNumber>
    </recommendedName>
</protein>
<keyword evidence="3 4" id="KW-0067">ATP-binding</keyword>
<keyword evidence="6" id="KW-0436">Ligase</keyword>
<dbReference type="SUPFAM" id="SSF100950">
    <property type="entry name" value="NagB/RpiA/CoA transferase-like"/>
    <property type="match status" value="1"/>
</dbReference>
<dbReference type="InterPro" id="IPR024185">
    <property type="entry name" value="FTHF_cligase-like_sf"/>
</dbReference>
<keyword evidence="7" id="KW-1185">Reference proteome</keyword>
<dbReference type="AlphaFoldDB" id="C2M9S7"/>
<evidence type="ECO:0000256" key="2">
    <source>
        <dbReference type="ARBA" id="ARBA00022741"/>
    </source>
</evidence>
<feature type="binding site" evidence="4">
    <location>
        <begin position="10"/>
        <end position="14"/>
    </location>
    <ligand>
        <name>ATP</name>
        <dbReference type="ChEBI" id="CHEBI:30616"/>
    </ligand>
</feature>
<dbReference type="Proteomes" id="UP000003303">
    <property type="component" value="Unassembled WGS sequence"/>
</dbReference>